<dbReference type="GO" id="GO:0034023">
    <property type="term" value="F:5-(carboxyamino)imidazole ribonucleotide mutase activity"/>
    <property type="evidence" value="ECO:0007669"/>
    <property type="project" value="UniProtKB-UniRule"/>
</dbReference>
<protein>
    <recommendedName>
        <fullName evidence="1 2">N5-carboxyaminoimidazole ribonucleotide mutase</fullName>
        <shortName evidence="1 2">N5-CAIR mutase</shortName>
        <ecNumber evidence="1 2">5.4.99.18</ecNumber>
    </recommendedName>
    <alternativeName>
        <fullName evidence="1">5-(carboxyamino)imidazole ribonucleotide mutase</fullName>
    </alternativeName>
</protein>
<sequence length="161" mass="16871">MTQPLVGVIMGSTSDWETMKEACDILEELGVPFEKKVVSAHRTPDLMFSYAEQAVERGLEVIIAGAGGAAHLPGMVASKTALPVIGVPVKSSTLNGLDSLLSIVQMPGGVPVATVAIGKAGAINAGLLAAQMLGNKYPAIRQAFMERRERVKQTVLEASDL</sequence>
<keyword evidence="1 2" id="KW-0413">Isomerase</keyword>
<accession>A0A0U5B584</accession>
<dbReference type="KEGG" id="asoc:CB4_04128"/>
<dbReference type="OrthoDB" id="9791908at2"/>
<feature type="binding site" evidence="1">
    <location>
        <position position="12"/>
    </location>
    <ligand>
        <name>substrate</name>
    </ligand>
</feature>
<dbReference type="AlphaFoldDB" id="A0A0U5B584"/>
<dbReference type="InterPro" id="IPR033747">
    <property type="entry name" value="PurE_ClassI"/>
</dbReference>
<dbReference type="PANTHER" id="PTHR23046">
    <property type="entry name" value="PHOSPHORIBOSYLAMINOIMIDAZOLE CARBOXYLASE CATALYTIC SUBUNIT"/>
    <property type="match status" value="1"/>
</dbReference>
<dbReference type="PIRSF" id="PIRSF001338">
    <property type="entry name" value="AIR_carboxylase"/>
    <property type="match status" value="1"/>
</dbReference>
<keyword evidence="1 2" id="KW-0658">Purine biosynthesis</keyword>
<comment type="catalytic activity">
    <reaction evidence="1 2">
        <text>5-carboxyamino-1-(5-phospho-D-ribosyl)imidazole + H(+) = 5-amino-1-(5-phospho-D-ribosyl)imidazole-4-carboxylate</text>
        <dbReference type="Rhea" id="RHEA:13193"/>
        <dbReference type="ChEBI" id="CHEBI:15378"/>
        <dbReference type="ChEBI" id="CHEBI:58730"/>
        <dbReference type="ChEBI" id="CHEBI:77657"/>
        <dbReference type="EC" id="5.4.99.18"/>
    </reaction>
</comment>
<dbReference type="PANTHER" id="PTHR23046:SF2">
    <property type="entry name" value="PHOSPHORIBOSYLAMINOIMIDAZOLE CARBOXYLASE"/>
    <property type="match status" value="1"/>
</dbReference>
<reference evidence="3 4" key="1">
    <citation type="submission" date="2015-12" db="EMBL/GenBank/DDBJ databases">
        <title>Genome sequence of Aneurinibacillus soli.</title>
        <authorList>
            <person name="Lee J.S."/>
            <person name="Lee K.C."/>
            <person name="Kim K.K."/>
            <person name="Lee B.W."/>
        </authorList>
    </citation>
    <scope>NUCLEOTIDE SEQUENCE [LARGE SCALE GENOMIC DNA]</scope>
    <source>
        <strain evidence="3 4">CB4</strain>
    </source>
</reference>
<dbReference type="EC" id="5.4.99.18" evidence="1 2"/>
<dbReference type="SMART" id="SM01001">
    <property type="entry name" value="AIRC"/>
    <property type="match status" value="1"/>
</dbReference>
<proteinExistence type="inferred from homology"/>
<dbReference type="Gene3D" id="3.40.50.1970">
    <property type="match status" value="1"/>
</dbReference>
<evidence type="ECO:0000256" key="1">
    <source>
        <dbReference type="HAMAP-Rule" id="MF_01929"/>
    </source>
</evidence>
<feature type="binding site" evidence="1">
    <location>
        <position position="15"/>
    </location>
    <ligand>
        <name>substrate</name>
    </ligand>
</feature>
<dbReference type="GO" id="GO:0006189">
    <property type="term" value="P:'de novo' IMP biosynthetic process"/>
    <property type="evidence" value="ECO:0007669"/>
    <property type="project" value="UniProtKB-UniRule"/>
</dbReference>
<comment type="pathway">
    <text evidence="1 2">Purine metabolism; IMP biosynthesis via de novo pathway; 5-amino-1-(5-phospho-D-ribosyl)imidazole-4-carboxylate from 5-amino-1-(5-phospho-D-ribosyl)imidazole (N5-CAIR route): step 2/2.</text>
</comment>
<dbReference type="SUPFAM" id="SSF52255">
    <property type="entry name" value="N5-CAIR mutase (phosphoribosylaminoimidazole carboxylase, PurE)"/>
    <property type="match status" value="1"/>
</dbReference>
<dbReference type="InterPro" id="IPR024694">
    <property type="entry name" value="PurE_prokaryotes"/>
</dbReference>
<dbReference type="NCBIfam" id="TIGR01162">
    <property type="entry name" value="purE"/>
    <property type="match status" value="1"/>
</dbReference>
<name>A0A0U5B584_9BACL</name>
<dbReference type="EMBL" id="AP017312">
    <property type="protein sequence ID" value="BAU29874.1"/>
    <property type="molecule type" value="Genomic_DNA"/>
</dbReference>
<evidence type="ECO:0000256" key="2">
    <source>
        <dbReference type="PIRNR" id="PIRNR001338"/>
    </source>
</evidence>
<feature type="binding site" evidence="1">
    <location>
        <position position="42"/>
    </location>
    <ligand>
        <name>substrate</name>
    </ligand>
</feature>
<organism evidence="3 4">
    <name type="scientific">Aneurinibacillus soli</name>
    <dbReference type="NCBI Taxonomy" id="1500254"/>
    <lineage>
        <taxon>Bacteria</taxon>
        <taxon>Bacillati</taxon>
        <taxon>Bacillota</taxon>
        <taxon>Bacilli</taxon>
        <taxon>Bacillales</taxon>
        <taxon>Paenibacillaceae</taxon>
        <taxon>Aneurinibacillus group</taxon>
        <taxon>Aneurinibacillus</taxon>
    </lineage>
</organism>
<evidence type="ECO:0000313" key="4">
    <source>
        <dbReference type="Proteomes" id="UP000217696"/>
    </source>
</evidence>
<dbReference type="Pfam" id="PF00731">
    <property type="entry name" value="AIRC"/>
    <property type="match status" value="1"/>
</dbReference>
<comment type="function">
    <text evidence="1 2">Catalyzes the conversion of N5-carboxyaminoimidazole ribonucleotide (N5-CAIR) to 4-carboxy-5-aminoimidazole ribonucleotide (CAIR).</text>
</comment>
<comment type="similarity">
    <text evidence="1">Belongs to the AIR carboxylase family. Class I subfamily.</text>
</comment>
<dbReference type="InterPro" id="IPR000031">
    <property type="entry name" value="PurE_dom"/>
</dbReference>
<gene>
    <name evidence="1 3" type="primary">purE</name>
    <name evidence="3" type="ORF">CB4_04128</name>
</gene>
<keyword evidence="4" id="KW-1185">Reference proteome</keyword>
<dbReference type="HAMAP" id="MF_01929">
    <property type="entry name" value="PurE_classI"/>
    <property type="match status" value="1"/>
</dbReference>
<dbReference type="UniPathway" id="UPA00074">
    <property type="reaction ID" value="UER00943"/>
</dbReference>
<dbReference type="RefSeq" id="WP_096467512.1">
    <property type="nucleotide sequence ID" value="NZ_AP017312.1"/>
</dbReference>
<dbReference type="Proteomes" id="UP000217696">
    <property type="component" value="Chromosome"/>
</dbReference>
<evidence type="ECO:0000313" key="3">
    <source>
        <dbReference type="EMBL" id="BAU29874.1"/>
    </source>
</evidence>